<feature type="domain" description="Amine oxidase" evidence="2">
    <location>
        <begin position="11"/>
        <end position="315"/>
    </location>
</feature>
<dbReference type="AlphaFoldDB" id="A0A290QHR2"/>
<dbReference type="Pfam" id="PF01593">
    <property type="entry name" value="Amino_oxidase"/>
    <property type="match status" value="1"/>
</dbReference>
<dbReference type="SUPFAM" id="SSF51905">
    <property type="entry name" value="FAD/NAD(P)-binding domain"/>
    <property type="match status" value="1"/>
</dbReference>
<dbReference type="FunFam" id="1.10.405.20:FF:000001">
    <property type="entry name" value="Amine oxidase"/>
    <property type="match status" value="1"/>
</dbReference>
<accession>A0A290QHR2</accession>
<protein>
    <submittedName>
        <fullName evidence="3">NADP transhydrogenase subunit alpha</fullName>
    </submittedName>
</protein>
<evidence type="ECO:0000259" key="2">
    <source>
        <dbReference type="Pfam" id="PF01593"/>
    </source>
</evidence>
<dbReference type="Gene3D" id="3.30.70.1990">
    <property type="match status" value="1"/>
</dbReference>
<reference evidence="3 4" key="1">
    <citation type="submission" date="2017-09" db="EMBL/GenBank/DDBJ databases">
        <title>Complete genome sequence of Verrucomicrobial strain HZ-65, isolated from freshwater.</title>
        <authorList>
            <person name="Choi A."/>
        </authorList>
    </citation>
    <scope>NUCLEOTIDE SEQUENCE [LARGE SCALE GENOMIC DNA]</scope>
    <source>
        <strain evidence="3 4">HZ-65</strain>
    </source>
</reference>
<dbReference type="InterPro" id="IPR002937">
    <property type="entry name" value="Amino_oxidase"/>
</dbReference>
<dbReference type="PANTHER" id="PTHR42923">
    <property type="entry name" value="PROTOPORPHYRINOGEN OXIDASE"/>
    <property type="match status" value="1"/>
</dbReference>
<dbReference type="GO" id="GO:0016491">
    <property type="term" value="F:oxidoreductase activity"/>
    <property type="evidence" value="ECO:0007669"/>
    <property type="project" value="InterPro"/>
</dbReference>
<proteinExistence type="predicted"/>
<dbReference type="InterPro" id="IPR050464">
    <property type="entry name" value="Zeta_carotene_desat/Oxidored"/>
</dbReference>
<sequence>MSSLAIIGTGIAGLGCAHFLHRHFDLTLFEQAEKPGGHANTLTHTEPPQIADPAKKRPALAARPVPIDTGFMVYNEVTYPHLTRLFRQLGVASKKTDMSFGVRHADTGLEYCGSSLNHLFAQRKNLLRPRFWRMLSAINRFNKEAIPALADPETSQLTLGEYVRRRAYGDDFFQLYLVPMSSAVWSTPPELMLSFPAATLLRFFHNHGFLGLHTQHQWMTVAGGSQAYVEKITAPFRENIRLGQKATRVLRHPRDQGVTITTATGATHTFDKVILACHGDQALRLLVNPTPTETRLLGEFHYQPNTATVHTDASVMPKTRLAWSAWNYEITRDATGQLSTATHYWMNKLQGVSDRENYFVTINRPDAIAPEKVLKRIEYDHPLFSLGATRAQAELPALNQLSASQTTYFAGSYFKHGFHEDAFASAVALSEILLKRDPWNC</sequence>
<evidence type="ECO:0000313" key="3">
    <source>
        <dbReference type="EMBL" id="ATC63901.1"/>
    </source>
</evidence>
<dbReference type="Proteomes" id="UP000217265">
    <property type="component" value="Chromosome"/>
</dbReference>
<organism evidence="3 4">
    <name type="scientific">Nibricoccus aquaticus</name>
    <dbReference type="NCBI Taxonomy" id="2576891"/>
    <lineage>
        <taxon>Bacteria</taxon>
        <taxon>Pseudomonadati</taxon>
        <taxon>Verrucomicrobiota</taxon>
        <taxon>Opitutia</taxon>
        <taxon>Opitutales</taxon>
        <taxon>Opitutaceae</taxon>
        <taxon>Nibricoccus</taxon>
    </lineage>
</organism>
<dbReference type="InterPro" id="IPR036188">
    <property type="entry name" value="FAD/NAD-bd_sf"/>
</dbReference>
<dbReference type="Gene3D" id="3.50.50.60">
    <property type="entry name" value="FAD/NAD(P)-binding domain"/>
    <property type="match status" value="1"/>
</dbReference>
<dbReference type="OrthoDB" id="9814556at2"/>
<gene>
    <name evidence="3" type="ORF">CMV30_08030</name>
</gene>
<keyword evidence="4" id="KW-1185">Reference proteome</keyword>
<evidence type="ECO:0000256" key="1">
    <source>
        <dbReference type="SAM" id="MobiDB-lite"/>
    </source>
</evidence>
<dbReference type="KEGG" id="vbh:CMV30_08030"/>
<evidence type="ECO:0000313" key="4">
    <source>
        <dbReference type="Proteomes" id="UP000217265"/>
    </source>
</evidence>
<dbReference type="EMBL" id="CP023344">
    <property type="protein sequence ID" value="ATC63901.1"/>
    <property type="molecule type" value="Genomic_DNA"/>
</dbReference>
<feature type="region of interest" description="Disordered" evidence="1">
    <location>
        <begin position="37"/>
        <end position="57"/>
    </location>
</feature>
<dbReference type="PANTHER" id="PTHR42923:SF17">
    <property type="entry name" value="AMINE OXIDASE DOMAIN-CONTAINING PROTEIN"/>
    <property type="match status" value="1"/>
</dbReference>
<dbReference type="Gene3D" id="1.10.405.20">
    <property type="match status" value="1"/>
</dbReference>
<dbReference type="RefSeq" id="WP_096055533.1">
    <property type="nucleotide sequence ID" value="NZ_CP023344.1"/>
</dbReference>
<name>A0A290QHR2_9BACT</name>